<dbReference type="PANTHER" id="PTHR37422:SF17">
    <property type="entry name" value="O-ANTIGEN LIGASE"/>
    <property type="match status" value="1"/>
</dbReference>
<organism evidence="7 8">
    <name type="scientific">Acinetobacter kookii</name>
    <dbReference type="NCBI Taxonomy" id="1226327"/>
    <lineage>
        <taxon>Bacteria</taxon>
        <taxon>Pseudomonadati</taxon>
        <taxon>Pseudomonadota</taxon>
        <taxon>Gammaproteobacteria</taxon>
        <taxon>Moraxellales</taxon>
        <taxon>Moraxellaceae</taxon>
        <taxon>Acinetobacter</taxon>
    </lineage>
</organism>
<feature type="transmembrane region" description="Helical" evidence="5">
    <location>
        <begin position="36"/>
        <end position="52"/>
    </location>
</feature>
<dbReference type="GO" id="GO:0016874">
    <property type="term" value="F:ligase activity"/>
    <property type="evidence" value="ECO:0007669"/>
    <property type="project" value="UniProtKB-KW"/>
</dbReference>
<accession>A0A1G6N404</accession>
<evidence type="ECO:0000256" key="1">
    <source>
        <dbReference type="ARBA" id="ARBA00004141"/>
    </source>
</evidence>
<evidence type="ECO:0000256" key="3">
    <source>
        <dbReference type="ARBA" id="ARBA00022989"/>
    </source>
</evidence>
<feature type="transmembrane region" description="Helical" evidence="5">
    <location>
        <begin position="12"/>
        <end position="30"/>
    </location>
</feature>
<feature type="transmembrane region" description="Helical" evidence="5">
    <location>
        <begin position="235"/>
        <end position="252"/>
    </location>
</feature>
<keyword evidence="2 5" id="KW-0812">Transmembrane</keyword>
<keyword evidence="7" id="KW-0436">Ligase</keyword>
<name>A0A1G6N404_9GAMM</name>
<dbReference type="EMBL" id="FMYO01000009">
    <property type="protein sequence ID" value="SDC62431.1"/>
    <property type="molecule type" value="Genomic_DNA"/>
</dbReference>
<protein>
    <submittedName>
        <fullName evidence="7">O-antigen ligase</fullName>
    </submittedName>
</protein>
<evidence type="ECO:0000313" key="7">
    <source>
        <dbReference type="EMBL" id="SDC62431.1"/>
    </source>
</evidence>
<feature type="transmembrane region" description="Helical" evidence="5">
    <location>
        <begin position="101"/>
        <end position="120"/>
    </location>
</feature>
<feature type="transmembrane region" description="Helical" evidence="5">
    <location>
        <begin position="402"/>
        <end position="419"/>
    </location>
</feature>
<dbReference type="STRING" id="1226327.SAMN05421732_10991"/>
<comment type="subcellular location">
    <subcellularLocation>
        <location evidence="1">Membrane</location>
        <topology evidence="1">Multi-pass membrane protein</topology>
    </subcellularLocation>
</comment>
<dbReference type="AlphaFoldDB" id="A0A1G6N404"/>
<feature type="transmembrane region" description="Helical" evidence="5">
    <location>
        <begin position="212"/>
        <end position="228"/>
    </location>
</feature>
<dbReference type="PANTHER" id="PTHR37422">
    <property type="entry name" value="TEICHURONIC ACID BIOSYNTHESIS PROTEIN TUAE"/>
    <property type="match status" value="1"/>
</dbReference>
<evidence type="ECO:0000256" key="2">
    <source>
        <dbReference type="ARBA" id="ARBA00022692"/>
    </source>
</evidence>
<dbReference type="GO" id="GO:0016020">
    <property type="term" value="C:membrane"/>
    <property type="evidence" value="ECO:0007669"/>
    <property type="project" value="UniProtKB-SubCell"/>
</dbReference>
<evidence type="ECO:0000259" key="6">
    <source>
        <dbReference type="Pfam" id="PF04932"/>
    </source>
</evidence>
<feature type="transmembrane region" description="Helical" evidence="5">
    <location>
        <begin position="166"/>
        <end position="184"/>
    </location>
</feature>
<dbReference type="Pfam" id="PF04932">
    <property type="entry name" value="Wzy_C"/>
    <property type="match status" value="1"/>
</dbReference>
<feature type="domain" description="O-antigen ligase-related" evidence="6">
    <location>
        <begin position="196"/>
        <end position="348"/>
    </location>
</feature>
<dbReference type="RefSeq" id="WP_092820334.1">
    <property type="nucleotide sequence ID" value="NZ_BAABKJ010000014.1"/>
</dbReference>
<dbReference type="OrthoDB" id="8576060at2"/>
<dbReference type="InterPro" id="IPR051533">
    <property type="entry name" value="WaaL-like"/>
</dbReference>
<proteinExistence type="predicted"/>
<gene>
    <name evidence="7" type="ORF">SAMN05421732_10991</name>
</gene>
<feature type="transmembrane region" description="Helical" evidence="5">
    <location>
        <begin position="61"/>
        <end position="81"/>
    </location>
</feature>
<evidence type="ECO:0000313" key="8">
    <source>
        <dbReference type="Proteomes" id="UP000243468"/>
    </source>
</evidence>
<feature type="transmembrane region" description="Helical" evidence="5">
    <location>
        <begin position="340"/>
        <end position="359"/>
    </location>
</feature>
<evidence type="ECO:0000256" key="4">
    <source>
        <dbReference type="ARBA" id="ARBA00023136"/>
    </source>
</evidence>
<reference evidence="8" key="1">
    <citation type="submission" date="2016-09" db="EMBL/GenBank/DDBJ databases">
        <authorList>
            <person name="Varghese N."/>
            <person name="Submissions S."/>
        </authorList>
    </citation>
    <scope>NUCLEOTIDE SEQUENCE [LARGE SCALE GENOMIC DNA]</scope>
    <source>
        <strain evidence="8">ANC 4667</strain>
    </source>
</reference>
<feature type="transmembrane region" description="Helical" evidence="5">
    <location>
        <begin position="371"/>
        <end position="396"/>
    </location>
</feature>
<dbReference type="Proteomes" id="UP000243468">
    <property type="component" value="Unassembled WGS sequence"/>
</dbReference>
<keyword evidence="3 5" id="KW-1133">Transmembrane helix</keyword>
<feature type="transmembrane region" description="Helical" evidence="5">
    <location>
        <begin position="189"/>
        <end position="206"/>
    </location>
</feature>
<dbReference type="InterPro" id="IPR007016">
    <property type="entry name" value="O-antigen_ligase-rel_domated"/>
</dbReference>
<keyword evidence="8" id="KW-1185">Reference proteome</keyword>
<feature type="transmembrane region" description="Helical" evidence="5">
    <location>
        <begin position="127"/>
        <end position="146"/>
    </location>
</feature>
<keyword evidence="4 5" id="KW-0472">Membrane</keyword>
<sequence length="448" mass="51983">MFHSKFFDSENFIYFFTTAIYLIFFFNLTINDGSDRSLLKFFAFLAILFFFTKKIKIHTNLYFILITITPFLFISLNEIIINKNIIPSNQLAWFSHTSELYKFQFIYTLFFLFLPALILNTKFCSEVFFKIINITVLISIPFNIYINLSSNFDRDLIAKELNPVILYDYSLIAISLLTFCYGFYKKNKTAYIFIFLSLINILLICLHGTRGAWLGIPIIFLIVFIIFYKKNFLKILTIFGVSLLLIAIVLMIPNNPIQTRLQALKSDEYNIVHNQNYNTSVGTRLSLWELSLEKFKEAPLTGIGIVQFKEDICELNRQGKIGECTIHAHNIFFQILATQGLLGILALLTLLLLPLQFFIQSLRKNSNNEEIRLLCCAGISFIVYIIICGLTDFYFYAPRQTILYYLVIFTLMSLILKNLQHESSNRLQKVSGGEFNNVNPCEEIDKEA</sequence>
<evidence type="ECO:0000256" key="5">
    <source>
        <dbReference type="SAM" id="Phobius"/>
    </source>
</evidence>